<evidence type="ECO:0008006" key="5">
    <source>
        <dbReference type="Google" id="ProtNLM"/>
    </source>
</evidence>
<evidence type="ECO:0000313" key="3">
    <source>
        <dbReference type="EMBL" id="MCB5179016.1"/>
    </source>
</evidence>
<feature type="chain" id="PRO_5045365264" description="Secreted protein" evidence="2">
    <location>
        <begin position="27"/>
        <end position="70"/>
    </location>
</feature>
<dbReference type="Proteomes" id="UP001199054">
    <property type="component" value="Unassembled WGS sequence"/>
</dbReference>
<dbReference type="RefSeq" id="WP_226725837.1">
    <property type="nucleotide sequence ID" value="NZ_JAJAUY010000015.1"/>
</dbReference>
<evidence type="ECO:0000256" key="1">
    <source>
        <dbReference type="SAM" id="MobiDB-lite"/>
    </source>
</evidence>
<proteinExistence type="predicted"/>
<evidence type="ECO:0000313" key="4">
    <source>
        <dbReference type="Proteomes" id="UP001199054"/>
    </source>
</evidence>
<keyword evidence="4" id="KW-1185">Reference proteome</keyword>
<evidence type="ECO:0000256" key="2">
    <source>
        <dbReference type="SAM" id="SignalP"/>
    </source>
</evidence>
<feature type="region of interest" description="Disordered" evidence="1">
    <location>
        <begin position="49"/>
        <end position="70"/>
    </location>
</feature>
<accession>A0ABS8B352</accession>
<protein>
    <recommendedName>
        <fullName evidence="5">Secreted protein</fullName>
    </recommendedName>
</protein>
<comment type="caution">
    <text evidence="3">The sequence shown here is derived from an EMBL/GenBank/DDBJ whole genome shotgun (WGS) entry which is preliminary data.</text>
</comment>
<sequence length="70" mass="6772">MPKRSVLALALAATALSALGALGAVAGPGRGGDVLAGDEAPRLPVVLVPTTPTVTGTGQLHDPTDTSWGG</sequence>
<keyword evidence="2" id="KW-0732">Signal</keyword>
<feature type="compositionally biased region" description="Low complexity" evidence="1">
    <location>
        <begin position="49"/>
        <end position="58"/>
    </location>
</feature>
<gene>
    <name evidence="3" type="ORF">LG632_06400</name>
</gene>
<feature type="signal peptide" evidence="2">
    <location>
        <begin position="1"/>
        <end position="26"/>
    </location>
</feature>
<organism evidence="3 4">
    <name type="scientific">Streptomyces antimicrobicus</name>
    <dbReference type="NCBI Taxonomy" id="2883108"/>
    <lineage>
        <taxon>Bacteria</taxon>
        <taxon>Bacillati</taxon>
        <taxon>Actinomycetota</taxon>
        <taxon>Actinomycetes</taxon>
        <taxon>Kitasatosporales</taxon>
        <taxon>Streptomycetaceae</taxon>
        <taxon>Streptomyces</taxon>
    </lineage>
</organism>
<name>A0ABS8B352_9ACTN</name>
<reference evidence="3 4" key="1">
    <citation type="submission" date="2021-10" db="EMBL/GenBank/DDBJ databases">
        <title>Streptomyces sp. strain SMC 277, a novel streptomycete isolated from soil.</title>
        <authorList>
            <person name="Chanama M."/>
        </authorList>
    </citation>
    <scope>NUCLEOTIDE SEQUENCE [LARGE SCALE GENOMIC DNA]</scope>
    <source>
        <strain evidence="3 4">SMC 277</strain>
    </source>
</reference>
<dbReference type="EMBL" id="JAJAUY010000015">
    <property type="protein sequence ID" value="MCB5179016.1"/>
    <property type="molecule type" value="Genomic_DNA"/>
</dbReference>